<comment type="subcellular location">
    <subcellularLocation>
        <location evidence="1">Endomembrane system</location>
        <topology evidence="1">Multi-pass membrane protein</topology>
    </subcellularLocation>
    <subcellularLocation>
        <location evidence="6">Membrane</location>
        <topology evidence="6">Multi-pass membrane protein</topology>
    </subcellularLocation>
</comment>
<evidence type="ECO:0000256" key="5">
    <source>
        <dbReference type="ARBA" id="ARBA00023136"/>
    </source>
</evidence>
<feature type="transmembrane region" description="Helical" evidence="7">
    <location>
        <begin position="158"/>
        <end position="178"/>
    </location>
</feature>
<dbReference type="AlphaFoldDB" id="A0A1T4QDR2"/>
<dbReference type="OrthoDB" id="9811718at2"/>
<dbReference type="STRING" id="634771.SAMN04488128_102313"/>
<feature type="transmembrane region" description="Helical" evidence="7">
    <location>
        <begin position="397"/>
        <end position="420"/>
    </location>
</feature>
<dbReference type="GO" id="GO:0042773">
    <property type="term" value="P:ATP synthesis coupled electron transport"/>
    <property type="evidence" value="ECO:0007669"/>
    <property type="project" value="InterPro"/>
</dbReference>
<evidence type="ECO:0000256" key="2">
    <source>
        <dbReference type="ARBA" id="ARBA00009025"/>
    </source>
</evidence>
<protein>
    <submittedName>
        <fullName evidence="9">NADH dehydrogenase subunit M</fullName>
    </submittedName>
</protein>
<name>A0A1T4QDR2_9BACT</name>
<dbReference type="GO" id="GO:0008137">
    <property type="term" value="F:NADH dehydrogenase (ubiquinone) activity"/>
    <property type="evidence" value="ECO:0007669"/>
    <property type="project" value="InterPro"/>
</dbReference>
<keyword evidence="3 6" id="KW-0812">Transmembrane</keyword>
<evidence type="ECO:0000256" key="7">
    <source>
        <dbReference type="SAM" id="Phobius"/>
    </source>
</evidence>
<feature type="transmembrane region" description="Helical" evidence="7">
    <location>
        <begin position="202"/>
        <end position="223"/>
    </location>
</feature>
<dbReference type="PANTHER" id="PTHR43507:SF1">
    <property type="entry name" value="NADH-UBIQUINONE OXIDOREDUCTASE CHAIN 4"/>
    <property type="match status" value="1"/>
</dbReference>
<proteinExistence type="inferred from homology"/>
<dbReference type="PANTHER" id="PTHR43507">
    <property type="entry name" value="NADH-UBIQUINONE OXIDOREDUCTASE CHAIN 4"/>
    <property type="match status" value="1"/>
</dbReference>
<feature type="transmembrane region" description="Helical" evidence="7">
    <location>
        <begin position="294"/>
        <end position="313"/>
    </location>
</feature>
<dbReference type="InterPro" id="IPR001750">
    <property type="entry name" value="ND/Mrp_TM"/>
</dbReference>
<keyword evidence="5 7" id="KW-0472">Membrane</keyword>
<feature type="transmembrane region" description="Helical" evidence="7">
    <location>
        <begin position="441"/>
        <end position="459"/>
    </location>
</feature>
<feature type="transmembrane region" description="Helical" evidence="7">
    <location>
        <begin position="325"/>
        <end position="343"/>
    </location>
</feature>
<gene>
    <name evidence="9" type="ORF">SAMN04488128_102313</name>
</gene>
<evidence type="ECO:0000256" key="3">
    <source>
        <dbReference type="ARBA" id="ARBA00022692"/>
    </source>
</evidence>
<feature type="transmembrane region" description="Helical" evidence="7">
    <location>
        <begin position="364"/>
        <end position="385"/>
    </location>
</feature>
<dbReference type="GO" id="GO:0012505">
    <property type="term" value="C:endomembrane system"/>
    <property type="evidence" value="ECO:0007669"/>
    <property type="project" value="UniProtKB-SubCell"/>
</dbReference>
<feature type="transmembrane region" description="Helical" evidence="7">
    <location>
        <begin position="268"/>
        <end position="287"/>
    </location>
</feature>
<organism evidence="9 10">
    <name type="scientific">Chitinophaga eiseniae</name>
    <dbReference type="NCBI Taxonomy" id="634771"/>
    <lineage>
        <taxon>Bacteria</taxon>
        <taxon>Pseudomonadati</taxon>
        <taxon>Bacteroidota</taxon>
        <taxon>Chitinophagia</taxon>
        <taxon>Chitinophagales</taxon>
        <taxon>Chitinophagaceae</taxon>
        <taxon>Chitinophaga</taxon>
    </lineage>
</organism>
<keyword evidence="10" id="KW-1185">Reference proteome</keyword>
<dbReference type="NCBIfam" id="TIGR01972">
    <property type="entry name" value="NDH_I_M"/>
    <property type="match status" value="1"/>
</dbReference>
<dbReference type="GO" id="GO:0048039">
    <property type="term" value="F:ubiquinone binding"/>
    <property type="evidence" value="ECO:0007669"/>
    <property type="project" value="TreeGrafter"/>
</dbReference>
<accession>A0A1T4QDR2</accession>
<feature type="transmembrane region" description="Helical" evidence="7">
    <location>
        <begin position="235"/>
        <end position="256"/>
    </location>
</feature>
<evidence type="ECO:0000313" key="9">
    <source>
        <dbReference type="EMBL" id="SKA01766.1"/>
    </source>
</evidence>
<dbReference type="EMBL" id="FUWZ01000002">
    <property type="protein sequence ID" value="SKA01766.1"/>
    <property type="molecule type" value="Genomic_DNA"/>
</dbReference>
<feature type="transmembrane region" description="Helical" evidence="7">
    <location>
        <begin position="74"/>
        <end position="93"/>
    </location>
</feature>
<feature type="transmembrane region" description="Helical" evidence="7">
    <location>
        <begin position="129"/>
        <end position="146"/>
    </location>
</feature>
<evidence type="ECO:0000256" key="6">
    <source>
        <dbReference type="RuleBase" id="RU000320"/>
    </source>
</evidence>
<dbReference type="GO" id="GO:0015990">
    <property type="term" value="P:electron transport coupled proton transport"/>
    <property type="evidence" value="ECO:0007669"/>
    <property type="project" value="TreeGrafter"/>
</dbReference>
<dbReference type="RefSeq" id="WP_078668878.1">
    <property type="nucleotide sequence ID" value="NZ_FUWZ01000002.1"/>
</dbReference>
<comment type="similarity">
    <text evidence="2">Belongs to the complex I subunit 4 family.</text>
</comment>
<dbReference type="Pfam" id="PF00361">
    <property type="entry name" value="Proton_antipo_M"/>
    <property type="match status" value="1"/>
</dbReference>
<keyword evidence="4 7" id="KW-1133">Transmembrane helix</keyword>
<evidence type="ECO:0000256" key="1">
    <source>
        <dbReference type="ARBA" id="ARBA00004127"/>
    </source>
</evidence>
<evidence type="ECO:0000256" key="4">
    <source>
        <dbReference type="ARBA" id="ARBA00022989"/>
    </source>
</evidence>
<evidence type="ECO:0000259" key="8">
    <source>
        <dbReference type="Pfam" id="PF00361"/>
    </source>
</evidence>
<dbReference type="GO" id="GO:0016020">
    <property type="term" value="C:membrane"/>
    <property type="evidence" value="ECO:0007669"/>
    <property type="project" value="UniProtKB-SubCell"/>
</dbReference>
<dbReference type="InterPro" id="IPR010227">
    <property type="entry name" value="NADH_Q_OxRdtase_chainM/4"/>
</dbReference>
<sequence>MLTVLLILIPFIAGLIAFGLKGSGPKVLGMIASLASVATAIGTVCTLQADPKKLSFVTNWIPQLGSQFRVGLDGMGTMLCLLTAIAFLLVFITIYNRDIERPNSFYGLMLLSQAGLVGVFTAFDALQFYVFWELALIPVYFLCSMWGGEKRIPVTFKFFVYTFLGSLLMLVGIIYLYFQTPDHSFSWTSFTSLQLSMGDQKWLFWLFFVAFAIKMPVFPFHTWQPDTYEQSPTPVTMILSGVMVKMGLFGVLRWLVPVLPEGASMWTDVAIVLSIIGIIYASCIAMVQSDLKRLIAYSSIAHIGLMSAAIFAHNEQGTQGVLLQMFNHGINIIGLWIIVEVIQNRLGIKNMDQLGGMARKAPRMAIFLVIISLANIGLPLTNGFIGEFLMFSGLFQYNHWFMAFAGLGIILAAVYTLNMIQKVIFGEGNTLTDTTTDLQPGETVALSLVVIIIFVLGVYPQPMLDLVSKAF</sequence>
<dbReference type="PRINTS" id="PR01437">
    <property type="entry name" value="NUOXDRDTASE4"/>
</dbReference>
<dbReference type="GO" id="GO:0003954">
    <property type="term" value="F:NADH dehydrogenase activity"/>
    <property type="evidence" value="ECO:0007669"/>
    <property type="project" value="TreeGrafter"/>
</dbReference>
<feature type="domain" description="NADH:quinone oxidoreductase/Mrp antiporter transmembrane" evidence="8">
    <location>
        <begin position="124"/>
        <end position="407"/>
    </location>
</feature>
<feature type="transmembrane region" description="Helical" evidence="7">
    <location>
        <begin position="105"/>
        <end position="123"/>
    </location>
</feature>
<dbReference type="Proteomes" id="UP000190367">
    <property type="component" value="Unassembled WGS sequence"/>
</dbReference>
<evidence type="ECO:0000313" key="10">
    <source>
        <dbReference type="Proteomes" id="UP000190367"/>
    </source>
</evidence>
<reference evidence="10" key="1">
    <citation type="submission" date="2017-02" db="EMBL/GenBank/DDBJ databases">
        <authorList>
            <person name="Varghese N."/>
            <person name="Submissions S."/>
        </authorList>
    </citation>
    <scope>NUCLEOTIDE SEQUENCE [LARGE SCALE GENOMIC DNA]</scope>
    <source>
        <strain evidence="10">DSM 22224</strain>
    </source>
</reference>
<dbReference type="InterPro" id="IPR003918">
    <property type="entry name" value="NADH_UbQ_OxRdtase"/>
</dbReference>